<dbReference type="Pfam" id="PF20826">
    <property type="entry name" value="PHD_5"/>
    <property type="match status" value="1"/>
</dbReference>
<feature type="region of interest" description="Disordered" evidence="6">
    <location>
        <begin position="325"/>
        <end position="573"/>
    </location>
</feature>
<keyword evidence="9" id="KW-1185">Reference proteome</keyword>
<protein>
    <recommendedName>
        <fullName evidence="7">PHD-type domain-containing protein</fullName>
    </recommendedName>
</protein>
<dbReference type="InterPro" id="IPR019786">
    <property type="entry name" value="Zinc_finger_PHD-type_CS"/>
</dbReference>
<feature type="compositionally biased region" description="Polar residues" evidence="6">
    <location>
        <begin position="348"/>
        <end position="358"/>
    </location>
</feature>
<feature type="compositionally biased region" description="Low complexity" evidence="6">
    <location>
        <begin position="124"/>
        <end position="134"/>
    </location>
</feature>
<feature type="region of interest" description="Disordered" evidence="6">
    <location>
        <begin position="640"/>
        <end position="694"/>
    </location>
</feature>
<keyword evidence="4" id="KW-0156">Chromatin regulator</keyword>
<feature type="region of interest" description="Disordered" evidence="6">
    <location>
        <begin position="1"/>
        <end position="177"/>
    </location>
</feature>
<dbReference type="SMART" id="SM00249">
    <property type="entry name" value="PHD"/>
    <property type="match status" value="1"/>
</dbReference>
<dbReference type="GO" id="GO:0070210">
    <property type="term" value="C:Rpd3L-Expanded complex"/>
    <property type="evidence" value="ECO:0007669"/>
    <property type="project" value="TreeGrafter"/>
</dbReference>
<feature type="compositionally biased region" description="Basic and acidic residues" evidence="6">
    <location>
        <begin position="331"/>
        <end position="346"/>
    </location>
</feature>
<dbReference type="GO" id="GO:0006355">
    <property type="term" value="P:regulation of DNA-templated transcription"/>
    <property type="evidence" value="ECO:0007669"/>
    <property type="project" value="TreeGrafter"/>
</dbReference>
<reference evidence="8 9" key="1">
    <citation type="journal article" date="2018" name="Nat. Ecol. Evol.">
        <title>Pezizomycetes genomes reveal the molecular basis of ectomycorrhizal truffle lifestyle.</title>
        <authorList>
            <person name="Murat C."/>
            <person name="Payen T."/>
            <person name="Noel B."/>
            <person name="Kuo A."/>
            <person name="Morin E."/>
            <person name="Chen J."/>
            <person name="Kohler A."/>
            <person name="Krizsan K."/>
            <person name="Balestrini R."/>
            <person name="Da Silva C."/>
            <person name="Montanini B."/>
            <person name="Hainaut M."/>
            <person name="Levati E."/>
            <person name="Barry K.W."/>
            <person name="Belfiori B."/>
            <person name="Cichocki N."/>
            <person name="Clum A."/>
            <person name="Dockter R.B."/>
            <person name="Fauchery L."/>
            <person name="Guy J."/>
            <person name="Iotti M."/>
            <person name="Le Tacon F."/>
            <person name="Lindquist E.A."/>
            <person name="Lipzen A."/>
            <person name="Malagnac F."/>
            <person name="Mello A."/>
            <person name="Molinier V."/>
            <person name="Miyauchi S."/>
            <person name="Poulain J."/>
            <person name="Riccioni C."/>
            <person name="Rubini A."/>
            <person name="Sitrit Y."/>
            <person name="Splivallo R."/>
            <person name="Traeger S."/>
            <person name="Wang M."/>
            <person name="Zifcakova L."/>
            <person name="Wipf D."/>
            <person name="Zambonelli A."/>
            <person name="Paolocci F."/>
            <person name="Nowrousian M."/>
            <person name="Ottonello S."/>
            <person name="Baldrian P."/>
            <person name="Spatafora J.W."/>
            <person name="Henrissat B."/>
            <person name="Nagy L.G."/>
            <person name="Aury J.M."/>
            <person name="Wincker P."/>
            <person name="Grigoriev I.V."/>
            <person name="Bonfante P."/>
            <person name="Martin F.M."/>
        </authorList>
    </citation>
    <scope>NUCLEOTIDE SEQUENCE [LARGE SCALE GENOMIC DNA]</scope>
    <source>
        <strain evidence="8 9">RN42</strain>
    </source>
</reference>
<feature type="compositionally biased region" description="Low complexity" evidence="6">
    <location>
        <begin position="65"/>
        <end position="77"/>
    </location>
</feature>
<dbReference type="PANTHER" id="PTHR46462">
    <property type="entry name" value="UPSET, ISOFORM A"/>
    <property type="match status" value="1"/>
</dbReference>
<dbReference type="STRING" id="1160509.A0A3N4IKN2"/>
<feature type="compositionally biased region" description="Acidic residues" evidence="6">
    <location>
        <begin position="420"/>
        <end position="433"/>
    </location>
</feature>
<dbReference type="PANTHER" id="PTHR46462:SF3">
    <property type="entry name" value="UPSET, ISOFORM A"/>
    <property type="match status" value="1"/>
</dbReference>
<evidence type="ECO:0000256" key="3">
    <source>
        <dbReference type="ARBA" id="ARBA00022833"/>
    </source>
</evidence>
<evidence type="ECO:0000313" key="8">
    <source>
        <dbReference type="EMBL" id="RPA86429.1"/>
    </source>
</evidence>
<keyword evidence="3" id="KW-0862">Zinc</keyword>
<evidence type="ECO:0000259" key="7">
    <source>
        <dbReference type="PROSITE" id="PS50016"/>
    </source>
</evidence>
<feature type="compositionally biased region" description="Polar residues" evidence="6">
    <location>
        <begin position="499"/>
        <end position="513"/>
    </location>
</feature>
<feature type="domain" description="PHD-type" evidence="7">
    <location>
        <begin position="699"/>
        <end position="748"/>
    </location>
</feature>
<keyword evidence="2 5" id="KW-0863">Zinc-finger</keyword>
<feature type="compositionally biased region" description="Basic residues" evidence="6">
    <location>
        <begin position="144"/>
        <end position="154"/>
    </location>
</feature>
<evidence type="ECO:0000313" key="9">
    <source>
        <dbReference type="Proteomes" id="UP000275078"/>
    </source>
</evidence>
<evidence type="ECO:0000256" key="2">
    <source>
        <dbReference type="ARBA" id="ARBA00022771"/>
    </source>
</evidence>
<evidence type="ECO:0000256" key="5">
    <source>
        <dbReference type="PROSITE-ProRule" id="PRU00146"/>
    </source>
</evidence>
<dbReference type="Proteomes" id="UP000275078">
    <property type="component" value="Unassembled WGS sequence"/>
</dbReference>
<feature type="region of interest" description="Disordered" evidence="6">
    <location>
        <begin position="587"/>
        <end position="608"/>
    </location>
</feature>
<dbReference type="OrthoDB" id="436852at2759"/>
<evidence type="ECO:0000256" key="6">
    <source>
        <dbReference type="SAM" id="MobiDB-lite"/>
    </source>
</evidence>
<feature type="compositionally biased region" description="Basic residues" evidence="6">
    <location>
        <begin position="480"/>
        <end position="489"/>
    </location>
</feature>
<dbReference type="PROSITE" id="PS50016">
    <property type="entry name" value="ZF_PHD_2"/>
    <property type="match status" value="1"/>
</dbReference>
<dbReference type="GO" id="GO:0006325">
    <property type="term" value="P:chromatin organization"/>
    <property type="evidence" value="ECO:0007669"/>
    <property type="project" value="UniProtKB-KW"/>
</dbReference>
<evidence type="ECO:0000256" key="4">
    <source>
        <dbReference type="ARBA" id="ARBA00022853"/>
    </source>
</evidence>
<keyword evidence="1" id="KW-0479">Metal-binding</keyword>
<proteinExistence type="predicted"/>
<dbReference type="GO" id="GO:0034967">
    <property type="term" value="C:Set3 complex"/>
    <property type="evidence" value="ECO:0007669"/>
    <property type="project" value="TreeGrafter"/>
</dbReference>
<dbReference type="GO" id="GO:0008270">
    <property type="term" value="F:zinc ion binding"/>
    <property type="evidence" value="ECO:0007669"/>
    <property type="project" value="UniProtKB-KW"/>
</dbReference>
<dbReference type="PROSITE" id="PS01359">
    <property type="entry name" value="ZF_PHD_1"/>
    <property type="match status" value="1"/>
</dbReference>
<gene>
    <name evidence="8" type="ORF">BJ508DRAFT_133740</name>
</gene>
<feature type="compositionally biased region" description="Polar residues" evidence="6">
    <location>
        <begin position="587"/>
        <end position="604"/>
    </location>
</feature>
<evidence type="ECO:0000256" key="1">
    <source>
        <dbReference type="ARBA" id="ARBA00022723"/>
    </source>
</evidence>
<dbReference type="InterPro" id="IPR011011">
    <property type="entry name" value="Znf_FYVE_PHD"/>
</dbReference>
<sequence>MSTSAKSSPAKRKSSQSTPLKWHNTLPEDFSAGKTPKGPVTPSGRKRQSSDIDQTSPSLQHHRLALGGLNSSSGGSLFSMPIAEKDGQLQPMFASPPKKRRPSASQQSIMMKTPTKVGSGGSTGSVKSSSSGMATPPPTSTTSARKRGRPKKKDAAKGPRGMSPPPTSPTVSAQMRAQDPIPQPQFSIPTTIAPTDISLPSDPVSITATTSAAASKTPLWENPVELALEPGVNPPGDWGKTGQDFGDLFNSMDTKDADKLSATLGMQDPMAFSFMASSDPLDSLPAGVDPNLIFGTYGTTGIGGMSDSSFGADSSFIFSDQPYQHQMIQQQREEMEAREKEKERKQTRNPSILSSSSILGRANKLEDPFKPSRSGKENRTPPQSGEIFSDDVHSSRSGKPKLPTVLFSISPSGRAKTEVIDDATETEVEEEPQDDLKRWGDYLDSDSSFDDDTPRGLGPGGKEYPARTCFGSPSLNGSSRKPKLTRHHTMPVGGWDGTYRQQTTPQLQSSQALQGLFTEPSPRLPTVRNTPSKPRQRGPRSSVASTPRRIPSGVDLKLLKNNSSSPNDENEDNALTKLRKIRAERQSSILHSSSSTAPTPTHQFNGLDPTFPASLYPTTAPGPPLIGLADSPDIRSSLSPPLAGLPAMPTARKRRPKTKLVGESMTPIRHPSPTPMPKPRMAGKVPRHQPIPPRADERRTRCICNPTKPGGTTMVQCDECKNWLHIRCVGIPRKQLPPRFVCMFCTGEVQMALISSHPGSAARGGAKTKGRA</sequence>
<feature type="compositionally biased region" description="Basic and acidic residues" evidence="6">
    <location>
        <begin position="363"/>
        <end position="379"/>
    </location>
</feature>
<organism evidence="8 9">
    <name type="scientific">Ascobolus immersus RN42</name>
    <dbReference type="NCBI Taxonomy" id="1160509"/>
    <lineage>
        <taxon>Eukaryota</taxon>
        <taxon>Fungi</taxon>
        <taxon>Dikarya</taxon>
        <taxon>Ascomycota</taxon>
        <taxon>Pezizomycotina</taxon>
        <taxon>Pezizomycetes</taxon>
        <taxon>Pezizales</taxon>
        <taxon>Ascobolaceae</taxon>
        <taxon>Ascobolus</taxon>
    </lineage>
</organism>
<name>A0A3N4IKN2_ASCIM</name>
<dbReference type="EMBL" id="ML119649">
    <property type="protein sequence ID" value="RPA86429.1"/>
    <property type="molecule type" value="Genomic_DNA"/>
</dbReference>
<dbReference type="InterPro" id="IPR013083">
    <property type="entry name" value="Znf_RING/FYVE/PHD"/>
</dbReference>
<dbReference type="AlphaFoldDB" id="A0A3N4IKN2"/>
<dbReference type="InterPro" id="IPR001965">
    <property type="entry name" value="Znf_PHD"/>
</dbReference>
<dbReference type="SUPFAM" id="SSF57903">
    <property type="entry name" value="FYVE/PHD zinc finger"/>
    <property type="match status" value="1"/>
</dbReference>
<dbReference type="InterPro" id="IPR019787">
    <property type="entry name" value="Znf_PHD-finger"/>
</dbReference>
<dbReference type="Gene3D" id="3.30.40.10">
    <property type="entry name" value="Zinc/RING finger domain, C3HC4 (zinc finger)"/>
    <property type="match status" value="1"/>
</dbReference>
<accession>A0A3N4IKN2</accession>